<evidence type="ECO:0000313" key="7">
    <source>
        <dbReference type="EMBL" id="SVD20835.1"/>
    </source>
</evidence>
<dbReference type="GO" id="GO:0031418">
    <property type="term" value="F:L-ascorbic acid binding"/>
    <property type="evidence" value="ECO:0007669"/>
    <property type="project" value="InterPro"/>
</dbReference>
<sequence>MEPTDLCDDLVEFFDIHKEKQKKGAMLGGIDPNLKKTVDITIRPKDLELSGYEIFNSYIENLFLCYKDYIEQWPFLAEIASHVETGSFNLQRYQRGDHFQKNHTERASLASSHRLLAWMTYLNDVEDGGQTSFSHYGINVKPQKGKTLIWPAEWTHAHSGNVLNAGVKYIITGWMHFPEKLSID</sequence>
<dbReference type="GO" id="GO:0016705">
    <property type="term" value="F:oxidoreductase activity, acting on paired donors, with incorporation or reduction of molecular oxygen"/>
    <property type="evidence" value="ECO:0007669"/>
    <property type="project" value="InterPro"/>
</dbReference>
<evidence type="ECO:0000256" key="3">
    <source>
        <dbReference type="ARBA" id="ARBA00022964"/>
    </source>
</evidence>
<dbReference type="GO" id="GO:0051213">
    <property type="term" value="F:dioxygenase activity"/>
    <property type="evidence" value="ECO:0007669"/>
    <property type="project" value="UniProtKB-KW"/>
</dbReference>
<feature type="domain" description="Prolyl 4-hydroxylase alpha subunit" evidence="6">
    <location>
        <begin position="9"/>
        <end position="176"/>
    </location>
</feature>
<keyword evidence="3" id="KW-0223">Dioxygenase</keyword>
<accession>A0A382TGB2</accession>
<protein>
    <recommendedName>
        <fullName evidence="6">Prolyl 4-hydroxylase alpha subunit domain-containing protein</fullName>
    </recommendedName>
</protein>
<keyword evidence="5" id="KW-0408">Iron</keyword>
<dbReference type="AlphaFoldDB" id="A0A382TGB2"/>
<keyword evidence="2" id="KW-0479">Metal-binding</keyword>
<name>A0A382TGB2_9ZZZZ</name>
<reference evidence="7" key="1">
    <citation type="submission" date="2018-05" db="EMBL/GenBank/DDBJ databases">
        <authorList>
            <person name="Lanie J.A."/>
            <person name="Ng W.-L."/>
            <person name="Kazmierczak K.M."/>
            <person name="Andrzejewski T.M."/>
            <person name="Davidsen T.M."/>
            <person name="Wayne K.J."/>
            <person name="Tettelin H."/>
            <person name="Glass J.I."/>
            <person name="Rusch D."/>
            <person name="Podicherti R."/>
            <person name="Tsui H.-C.T."/>
            <person name="Winkler M.E."/>
        </authorList>
    </citation>
    <scope>NUCLEOTIDE SEQUENCE</scope>
</reference>
<organism evidence="7">
    <name type="scientific">marine metagenome</name>
    <dbReference type="NCBI Taxonomy" id="408172"/>
    <lineage>
        <taxon>unclassified sequences</taxon>
        <taxon>metagenomes</taxon>
        <taxon>ecological metagenomes</taxon>
    </lineage>
</organism>
<dbReference type="InterPro" id="IPR006620">
    <property type="entry name" value="Pro_4_hyd_alph"/>
</dbReference>
<dbReference type="InterPro" id="IPR045054">
    <property type="entry name" value="P4HA-like"/>
</dbReference>
<dbReference type="Gene3D" id="2.60.120.620">
    <property type="entry name" value="q2cbj1_9rhob like domain"/>
    <property type="match status" value="1"/>
</dbReference>
<dbReference type="PANTHER" id="PTHR10869:SF246">
    <property type="entry name" value="TRANSMEMBRANE PROLYL 4-HYDROXYLASE"/>
    <property type="match status" value="1"/>
</dbReference>
<gene>
    <name evidence="7" type="ORF">METZ01_LOCUS373689</name>
</gene>
<evidence type="ECO:0000256" key="4">
    <source>
        <dbReference type="ARBA" id="ARBA00023002"/>
    </source>
</evidence>
<evidence type="ECO:0000256" key="5">
    <source>
        <dbReference type="ARBA" id="ARBA00023004"/>
    </source>
</evidence>
<dbReference type="Pfam" id="PF13640">
    <property type="entry name" value="2OG-FeII_Oxy_3"/>
    <property type="match status" value="1"/>
</dbReference>
<evidence type="ECO:0000256" key="2">
    <source>
        <dbReference type="ARBA" id="ARBA00022723"/>
    </source>
</evidence>
<evidence type="ECO:0000256" key="1">
    <source>
        <dbReference type="ARBA" id="ARBA00001961"/>
    </source>
</evidence>
<dbReference type="EMBL" id="UINC01136207">
    <property type="protein sequence ID" value="SVD20835.1"/>
    <property type="molecule type" value="Genomic_DNA"/>
</dbReference>
<dbReference type="InterPro" id="IPR044862">
    <property type="entry name" value="Pro_4_hyd_alph_FE2OG_OXY"/>
</dbReference>
<dbReference type="GO" id="GO:0005506">
    <property type="term" value="F:iron ion binding"/>
    <property type="evidence" value="ECO:0007669"/>
    <property type="project" value="InterPro"/>
</dbReference>
<dbReference type="SMART" id="SM00702">
    <property type="entry name" value="P4Hc"/>
    <property type="match status" value="1"/>
</dbReference>
<evidence type="ECO:0000259" key="6">
    <source>
        <dbReference type="SMART" id="SM00702"/>
    </source>
</evidence>
<proteinExistence type="predicted"/>
<keyword evidence="4" id="KW-0560">Oxidoreductase</keyword>
<comment type="cofactor">
    <cofactor evidence="1">
        <name>L-ascorbate</name>
        <dbReference type="ChEBI" id="CHEBI:38290"/>
    </cofactor>
</comment>
<dbReference type="PANTHER" id="PTHR10869">
    <property type="entry name" value="PROLYL 4-HYDROXYLASE ALPHA SUBUNIT"/>
    <property type="match status" value="1"/>
</dbReference>